<keyword evidence="4 9" id="KW-0812">Transmembrane</keyword>
<feature type="transmembrane region" description="Helical" evidence="9">
    <location>
        <begin position="199"/>
        <end position="220"/>
    </location>
</feature>
<comment type="caution">
    <text evidence="9">Lacks conserved residue(s) required for the propagation of feature annotation.</text>
</comment>
<keyword evidence="8 9" id="KW-0407">Ion channel</keyword>
<proteinExistence type="inferred from homology"/>
<evidence type="ECO:0000313" key="11">
    <source>
        <dbReference type="Proteomes" id="UP000594262"/>
    </source>
</evidence>
<comment type="subcellular location">
    <subcellularLocation>
        <location evidence="1 9">Cell membrane</location>
        <topology evidence="1 9">Multi-pass membrane protein</topology>
    </subcellularLocation>
</comment>
<comment type="function">
    <text evidence="9">Structural component of the gap junctions.</text>
</comment>
<dbReference type="Proteomes" id="UP000594262">
    <property type="component" value="Unplaced"/>
</dbReference>
<keyword evidence="11" id="KW-1185">Reference proteome</keyword>
<dbReference type="GO" id="GO:0005886">
    <property type="term" value="C:plasma membrane"/>
    <property type="evidence" value="ECO:0007669"/>
    <property type="project" value="UniProtKB-SubCell"/>
</dbReference>
<dbReference type="GO" id="GO:0005243">
    <property type="term" value="F:gap junction channel activity"/>
    <property type="evidence" value="ECO:0007669"/>
    <property type="project" value="TreeGrafter"/>
</dbReference>
<evidence type="ECO:0000256" key="3">
    <source>
        <dbReference type="ARBA" id="ARBA00022475"/>
    </source>
</evidence>
<feature type="transmembrane region" description="Helical" evidence="9">
    <location>
        <begin position="295"/>
        <end position="319"/>
    </location>
</feature>
<keyword evidence="7 9" id="KW-0472">Membrane</keyword>
<organism evidence="10 11">
    <name type="scientific">Clytia hemisphaerica</name>
    <dbReference type="NCBI Taxonomy" id="252671"/>
    <lineage>
        <taxon>Eukaryota</taxon>
        <taxon>Metazoa</taxon>
        <taxon>Cnidaria</taxon>
        <taxon>Hydrozoa</taxon>
        <taxon>Hydroidolina</taxon>
        <taxon>Leptothecata</taxon>
        <taxon>Obeliida</taxon>
        <taxon>Clytiidae</taxon>
        <taxon>Clytia</taxon>
    </lineage>
</organism>
<name>A0A7M5WUT4_9CNID</name>
<dbReference type="PANTHER" id="PTHR11893">
    <property type="entry name" value="INNEXIN"/>
    <property type="match status" value="1"/>
</dbReference>
<sequence length="398" mass="47219">MFASILNVIAFKQKSRYDYPCDQYTRLFMPKLFFAASIIMTWNYFNDQITCAISNDVKISPDFIHSTCWINGFFIYKEMHERTKYSHFYGIPQDIDRDGLTKDGHLCSMKDRRGDGNPNCHTRMSKRYFLHYQWLPFYICSLSVLYYIPYIFYKMVNKDIISLVNNIRAQQHGDKIARNYFNYRVNSKVKIHFIVTMNFFVKVGYVATNLIGFFLTNAILEGRYYDYGYRWLQWNILPNKIAYDMKERDFPKPGNYLLPPVGICELLAAIRDNRGTHVNDHKFVCEISQNVMYQYILLVVWYFLTAGIIISITSFVHLFSTYVRAVFWMHNPSNCRETMHGKIQSLLTLREIEYLDIIKTTNMALYGDVLRELTKARPDLFALTKYFDNESSYMARRV</sequence>
<evidence type="ECO:0000256" key="9">
    <source>
        <dbReference type="RuleBase" id="RU010713"/>
    </source>
</evidence>
<evidence type="ECO:0000256" key="2">
    <source>
        <dbReference type="ARBA" id="ARBA00022448"/>
    </source>
</evidence>
<feature type="transmembrane region" description="Helical" evidence="9">
    <location>
        <begin position="134"/>
        <end position="153"/>
    </location>
</feature>
<dbReference type="OrthoDB" id="5867527at2759"/>
<gene>
    <name evidence="9" type="primary">inx</name>
</gene>
<dbReference type="Pfam" id="PF00876">
    <property type="entry name" value="Innexin"/>
    <property type="match status" value="1"/>
</dbReference>
<dbReference type="PROSITE" id="PS51013">
    <property type="entry name" value="PANNEXIN"/>
    <property type="match status" value="1"/>
</dbReference>
<dbReference type="InterPro" id="IPR000990">
    <property type="entry name" value="Innexin"/>
</dbReference>
<keyword evidence="2 9" id="KW-0813">Transport</keyword>
<accession>A0A7M5WUT4</accession>
<protein>
    <recommendedName>
        <fullName evidence="9">Innexin</fullName>
    </recommendedName>
</protein>
<evidence type="ECO:0000256" key="6">
    <source>
        <dbReference type="ARBA" id="ARBA00023065"/>
    </source>
</evidence>
<keyword evidence="6 9" id="KW-0406">Ion transport</keyword>
<evidence type="ECO:0000256" key="5">
    <source>
        <dbReference type="ARBA" id="ARBA00022989"/>
    </source>
</evidence>
<evidence type="ECO:0000256" key="8">
    <source>
        <dbReference type="ARBA" id="ARBA00023303"/>
    </source>
</evidence>
<dbReference type="AlphaFoldDB" id="A0A7M5WUT4"/>
<reference evidence="10" key="1">
    <citation type="submission" date="2021-01" db="UniProtKB">
        <authorList>
            <consortium name="EnsemblMetazoa"/>
        </authorList>
    </citation>
    <scope>IDENTIFICATION</scope>
</reference>
<dbReference type="EnsemblMetazoa" id="CLYHEMT013342.1">
    <property type="protein sequence ID" value="CLYHEMP013342.1"/>
    <property type="gene ID" value="CLYHEMG013342"/>
</dbReference>
<comment type="similarity">
    <text evidence="9">Belongs to the pannexin family.</text>
</comment>
<evidence type="ECO:0000256" key="4">
    <source>
        <dbReference type="ARBA" id="ARBA00022692"/>
    </source>
</evidence>
<evidence type="ECO:0000256" key="1">
    <source>
        <dbReference type="ARBA" id="ARBA00004651"/>
    </source>
</evidence>
<dbReference type="GO" id="GO:0034220">
    <property type="term" value="P:monoatomic ion transmembrane transport"/>
    <property type="evidence" value="ECO:0007669"/>
    <property type="project" value="UniProtKB-KW"/>
</dbReference>
<keyword evidence="3" id="KW-1003">Cell membrane</keyword>
<evidence type="ECO:0000256" key="7">
    <source>
        <dbReference type="ARBA" id="ARBA00023136"/>
    </source>
</evidence>
<dbReference type="GO" id="GO:0005921">
    <property type="term" value="C:gap junction"/>
    <property type="evidence" value="ECO:0007669"/>
    <property type="project" value="UniProtKB-UniRule"/>
</dbReference>
<keyword evidence="5 9" id="KW-1133">Transmembrane helix</keyword>
<evidence type="ECO:0000313" key="10">
    <source>
        <dbReference type="EnsemblMetazoa" id="CLYHEMP013342.1"/>
    </source>
</evidence>
<dbReference type="PANTHER" id="PTHR11893:SF36">
    <property type="entry name" value="INNEXIN-5"/>
    <property type="match status" value="1"/>
</dbReference>